<dbReference type="AlphaFoldDB" id="A0A9Q8UQQ3"/>
<feature type="compositionally biased region" description="Basic and acidic residues" evidence="1">
    <location>
        <begin position="289"/>
        <end position="299"/>
    </location>
</feature>
<dbReference type="GeneID" id="71986546"/>
<dbReference type="Proteomes" id="UP000756132">
    <property type="component" value="Chromosome 6"/>
</dbReference>
<feature type="compositionally biased region" description="Low complexity" evidence="1">
    <location>
        <begin position="219"/>
        <end position="230"/>
    </location>
</feature>
<evidence type="ECO:0000256" key="1">
    <source>
        <dbReference type="SAM" id="MobiDB-lite"/>
    </source>
</evidence>
<feature type="compositionally biased region" description="Acidic residues" evidence="1">
    <location>
        <begin position="367"/>
        <end position="376"/>
    </location>
</feature>
<evidence type="ECO:0000313" key="3">
    <source>
        <dbReference type="Proteomes" id="UP000756132"/>
    </source>
</evidence>
<feature type="region of interest" description="Disordered" evidence="1">
    <location>
        <begin position="1"/>
        <end position="49"/>
    </location>
</feature>
<accession>A0A9Q8UQQ3</accession>
<keyword evidence="3" id="KW-1185">Reference proteome</keyword>
<organism evidence="2 3">
    <name type="scientific">Passalora fulva</name>
    <name type="common">Tomato leaf mold</name>
    <name type="synonym">Cladosporium fulvum</name>
    <dbReference type="NCBI Taxonomy" id="5499"/>
    <lineage>
        <taxon>Eukaryota</taxon>
        <taxon>Fungi</taxon>
        <taxon>Dikarya</taxon>
        <taxon>Ascomycota</taxon>
        <taxon>Pezizomycotina</taxon>
        <taxon>Dothideomycetes</taxon>
        <taxon>Dothideomycetidae</taxon>
        <taxon>Mycosphaerellales</taxon>
        <taxon>Mycosphaerellaceae</taxon>
        <taxon>Fulvia</taxon>
    </lineage>
</organism>
<feature type="compositionally biased region" description="Acidic residues" evidence="1">
    <location>
        <begin position="411"/>
        <end position="420"/>
    </location>
</feature>
<reference evidence="2" key="1">
    <citation type="submission" date="2021-12" db="EMBL/GenBank/DDBJ databases">
        <authorList>
            <person name="Zaccaron A."/>
            <person name="Stergiopoulos I."/>
        </authorList>
    </citation>
    <scope>NUCLEOTIDE SEQUENCE</scope>
    <source>
        <strain evidence="2">Race5_Kim</strain>
    </source>
</reference>
<feature type="compositionally biased region" description="Basic and acidic residues" evidence="1">
    <location>
        <begin position="204"/>
        <end position="216"/>
    </location>
</feature>
<name>A0A9Q8UQQ3_PASFU</name>
<evidence type="ECO:0000313" key="2">
    <source>
        <dbReference type="EMBL" id="UJO18999.1"/>
    </source>
</evidence>
<gene>
    <name evidence="2" type="ORF">CLAFUR5_06668</name>
</gene>
<protein>
    <submittedName>
        <fullName evidence="2">Uncharacterized protein</fullName>
    </submittedName>
</protein>
<reference evidence="2" key="2">
    <citation type="journal article" date="2022" name="Microb. Genom.">
        <title>A chromosome-scale genome assembly of the tomato pathogen Cladosporium fulvum reveals a compartmentalized genome architecture and the presence of a dispensable chromosome.</title>
        <authorList>
            <person name="Zaccaron A.Z."/>
            <person name="Chen L.H."/>
            <person name="Samaras A."/>
            <person name="Stergiopoulos I."/>
        </authorList>
    </citation>
    <scope>NUCLEOTIDE SEQUENCE</scope>
    <source>
        <strain evidence="2">Race5_Kim</strain>
    </source>
</reference>
<feature type="compositionally biased region" description="Acidic residues" evidence="1">
    <location>
        <begin position="345"/>
        <end position="360"/>
    </location>
</feature>
<sequence length="420" mass="45480">MGKSRQERTAAAAAKAPKKDKRYPNNARDKNGNRISKPSQRMPSKPAWKASAALLDAAIAASEKARSTKLNGDKSAPEDVLSPDTKISMVTDRKYDIEVTWKNIRRYMVDAHHLEKANTCETDPTKVALREEEIAQCLKEAMALEDRLRELGRPYYFTYAWLYSDHPGADRSVWWDRIGRNRSEAEELMAPCYGLTDCSDTEDDHVPAKNNKDSPERLSTSPSAASPSSTKGALPSSAPLDPQQQPATGAPDLQYLPNASKQPKSALPSQTFPGSSKAAPPPTPPPSPESKDEDPKPSEKAPPISNDQQDNPPEDTKNATESSSEADAAKPASPPLEHASRDPPTDESYDDEDSGGEEQGDQTGDAASDDAADQEQGDQTGDAASNKAADQEEGAAEDDDNGEEETKNKDDEESDDEGED</sequence>
<feature type="compositionally biased region" description="Polar residues" evidence="1">
    <location>
        <begin position="257"/>
        <end position="274"/>
    </location>
</feature>
<feature type="region of interest" description="Disordered" evidence="1">
    <location>
        <begin position="201"/>
        <end position="420"/>
    </location>
</feature>
<dbReference type="RefSeq" id="XP_047763365.1">
    <property type="nucleotide sequence ID" value="XM_047905816.1"/>
</dbReference>
<dbReference type="EMBL" id="CP090168">
    <property type="protein sequence ID" value="UJO18999.1"/>
    <property type="molecule type" value="Genomic_DNA"/>
</dbReference>
<dbReference type="KEGG" id="ffu:CLAFUR5_06668"/>
<feature type="compositionally biased region" description="Polar residues" evidence="1">
    <location>
        <begin position="33"/>
        <end position="42"/>
    </location>
</feature>
<feature type="compositionally biased region" description="Pro residues" evidence="1">
    <location>
        <begin position="279"/>
        <end position="288"/>
    </location>
</feature>
<feature type="compositionally biased region" description="Acidic residues" evidence="1">
    <location>
        <begin position="391"/>
        <end position="403"/>
    </location>
</feature>
<proteinExistence type="predicted"/>